<dbReference type="Gene3D" id="2.40.50.100">
    <property type="match status" value="1"/>
</dbReference>
<accession>A0A3R9QHW6</accession>
<feature type="domain" description="ABC transporter" evidence="4">
    <location>
        <begin position="4"/>
        <end position="235"/>
    </location>
</feature>
<dbReference type="EMBL" id="RBVX01000029">
    <property type="protein sequence ID" value="RSL30999.1"/>
    <property type="molecule type" value="Genomic_DNA"/>
</dbReference>
<dbReference type="InterPro" id="IPR027417">
    <property type="entry name" value="P-loop_NTPase"/>
</dbReference>
<organism evidence="5 6">
    <name type="scientific">Salibacterium salarium</name>
    <dbReference type="NCBI Taxonomy" id="284579"/>
    <lineage>
        <taxon>Bacteria</taxon>
        <taxon>Bacillati</taxon>
        <taxon>Bacillota</taxon>
        <taxon>Bacilli</taxon>
        <taxon>Bacillales</taxon>
        <taxon>Bacillaceae</taxon>
    </lineage>
</organism>
<dbReference type="GO" id="GO:0140359">
    <property type="term" value="F:ABC-type transporter activity"/>
    <property type="evidence" value="ECO:0007669"/>
    <property type="project" value="InterPro"/>
</dbReference>
<dbReference type="GO" id="GO:0008643">
    <property type="term" value="P:carbohydrate transport"/>
    <property type="evidence" value="ECO:0007669"/>
    <property type="project" value="InterPro"/>
</dbReference>
<dbReference type="InterPro" id="IPR017871">
    <property type="entry name" value="ABC_transporter-like_CS"/>
</dbReference>
<dbReference type="Pfam" id="PF03459">
    <property type="entry name" value="TOBE"/>
    <property type="match status" value="1"/>
</dbReference>
<dbReference type="Pfam" id="PF00005">
    <property type="entry name" value="ABC_tran"/>
    <property type="match status" value="1"/>
</dbReference>
<evidence type="ECO:0000256" key="2">
    <source>
        <dbReference type="ARBA" id="ARBA00022741"/>
    </source>
</evidence>
<dbReference type="OrthoDB" id="9802264at2"/>
<dbReference type="PANTHER" id="PTHR43875:SF1">
    <property type="entry name" value="OSMOPROTECTIVE COMPOUNDS UPTAKE ATP-BINDING PROTEIN GGTA"/>
    <property type="match status" value="1"/>
</dbReference>
<dbReference type="Pfam" id="PF17912">
    <property type="entry name" value="OB_MalK"/>
    <property type="match status" value="1"/>
</dbReference>
<dbReference type="GO" id="GO:0005524">
    <property type="term" value="F:ATP binding"/>
    <property type="evidence" value="ECO:0007669"/>
    <property type="project" value="UniProtKB-KW"/>
</dbReference>
<dbReference type="Gene3D" id="3.40.50.300">
    <property type="entry name" value="P-loop containing nucleotide triphosphate hydrolases"/>
    <property type="match status" value="1"/>
</dbReference>
<keyword evidence="3 5" id="KW-0067">ATP-binding</keyword>
<dbReference type="InterPro" id="IPR008995">
    <property type="entry name" value="Mo/tungstate-bd_C_term_dom"/>
</dbReference>
<keyword evidence="2" id="KW-0547">Nucleotide-binding</keyword>
<dbReference type="SUPFAM" id="SSF52540">
    <property type="entry name" value="P-loop containing nucleoside triphosphate hydrolases"/>
    <property type="match status" value="1"/>
</dbReference>
<evidence type="ECO:0000259" key="4">
    <source>
        <dbReference type="PROSITE" id="PS50893"/>
    </source>
</evidence>
<evidence type="ECO:0000256" key="3">
    <source>
        <dbReference type="ARBA" id="ARBA00022840"/>
    </source>
</evidence>
<gene>
    <name evidence="5" type="primary">ugpC</name>
    <name evidence="5" type="ORF">D7Z54_22905</name>
</gene>
<dbReference type="InterPro" id="IPR003439">
    <property type="entry name" value="ABC_transporter-like_ATP-bd"/>
</dbReference>
<dbReference type="CDD" id="cd03301">
    <property type="entry name" value="ABC_MalK_N"/>
    <property type="match status" value="1"/>
</dbReference>
<reference evidence="5 6" key="1">
    <citation type="submission" date="2018-10" db="EMBL/GenBank/DDBJ databases">
        <title>Draft genome sequence of Bacillus salarius IM0101, isolated from a hypersaline soil in Inner Mongolia, China.</title>
        <authorList>
            <person name="Yamprayoonswat W."/>
            <person name="Boonvisut S."/>
            <person name="Jumpathong W."/>
            <person name="Sittihan S."/>
            <person name="Ruangsuj P."/>
            <person name="Wanthongcharoen S."/>
            <person name="Thongpramul N."/>
            <person name="Pimmason S."/>
            <person name="Yu B."/>
            <person name="Yasawong M."/>
        </authorList>
    </citation>
    <scope>NUCLEOTIDE SEQUENCE [LARGE SCALE GENOMIC DNA]</scope>
    <source>
        <strain evidence="5 6">IM0101</strain>
    </source>
</reference>
<sequence length="366" mass="40902">MAEIKMNQIKKVYDGGEAAVDDFNLGVEDKEFIVFVGPSGCGKSTTLRMIAGLEDITEGDLLIDDNRMNEVPPKDRDIAMVFQNYALYPHMNVYDNMAFGLKLRKFKKEEIKERVDNAAGILGLEEYLDRKPKALSGGQRQRVALGRAIVRDPKVFLMDEPLSNLDAKLRVQMRAEIIKLHKRLNSTTIYVTHDQTEAMTMATRIVILKDGIIQQVGTPKDVYDYPENIFVGGFIGSPSMNFLEGTIEGNNFKVGDVSIGVPEGKMKILRDQGYGDSENLLLGVRPEDIHDEPLFLESSLGSKLSMPIEVAEMNGAETILYTTVSGQQVIARVDSRSEIAADTTIEMAIDMNKVHFFDAETEQRIR</sequence>
<proteinExistence type="predicted"/>
<dbReference type="AlphaFoldDB" id="A0A3R9QHW6"/>
<dbReference type="InterPro" id="IPR005116">
    <property type="entry name" value="Transp-assoc_OB_typ1"/>
</dbReference>
<evidence type="ECO:0000256" key="1">
    <source>
        <dbReference type="ARBA" id="ARBA00022448"/>
    </source>
</evidence>
<dbReference type="PANTHER" id="PTHR43875">
    <property type="entry name" value="MALTODEXTRIN IMPORT ATP-BINDING PROTEIN MSMX"/>
    <property type="match status" value="1"/>
</dbReference>
<dbReference type="FunFam" id="3.40.50.300:FF:000042">
    <property type="entry name" value="Maltose/maltodextrin ABC transporter, ATP-binding protein"/>
    <property type="match status" value="1"/>
</dbReference>
<dbReference type="Gene3D" id="2.40.50.140">
    <property type="entry name" value="Nucleic acid-binding proteins"/>
    <property type="match status" value="1"/>
</dbReference>
<name>A0A3R9QHW6_9BACI</name>
<dbReference type="GO" id="GO:0055052">
    <property type="term" value="C:ATP-binding cassette (ABC) transporter complex, substrate-binding subunit-containing"/>
    <property type="evidence" value="ECO:0007669"/>
    <property type="project" value="TreeGrafter"/>
</dbReference>
<dbReference type="RefSeq" id="WP_125559441.1">
    <property type="nucleotide sequence ID" value="NZ_RBVX01000029.1"/>
</dbReference>
<dbReference type="SUPFAM" id="SSF50331">
    <property type="entry name" value="MOP-like"/>
    <property type="match status" value="1"/>
</dbReference>
<dbReference type="InterPro" id="IPR040582">
    <property type="entry name" value="OB_MalK-like"/>
</dbReference>
<dbReference type="GO" id="GO:0016887">
    <property type="term" value="F:ATP hydrolysis activity"/>
    <property type="evidence" value="ECO:0007669"/>
    <property type="project" value="InterPro"/>
</dbReference>
<dbReference type="SMART" id="SM00382">
    <property type="entry name" value="AAA"/>
    <property type="match status" value="1"/>
</dbReference>
<dbReference type="InterPro" id="IPR003593">
    <property type="entry name" value="AAA+_ATPase"/>
</dbReference>
<dbReference type="PROSITE" id="PS00211">
    <property type="entry name" value="ABC_TRANSPORTER_1"/>
    <property type="match status" value="1"/>
</dbReference>
<dbReference type="PROSITE" id="PS50893">
    <property type="entry name" value="ABC_TRANSPORTER_2"/>
    <property type="match status" value="1"/>
</dbReference>
<evidence type="ECO:0000313" key="6">
    <source>
        <dbReference type="Proteomes" id="UP000275076"/>
    </source>
</evidence>
<dbReference type="Proteomes" id="UP000275076">
    <property type="component" value="Unassembled WGS sequence"/>
</dbReference>
<comment type="caution">
    <text evidence="5">The sequence shown here is derived from an EMBL/GenBank/DDBJ whole genome shotgun (WGS) entry which is preliminary data.</text>
</comment>
<keyword evidence="1" id="KW-0813">Transport</keyword>
<keyword evidence="6" id="KW-1185">Reference proteome</keyword>
<dbReference type="InterPro" id="IPR015855">
    <property type="entry name" value="ABC_transpr_MalK-like"/>
</dbReference>
<protein>
    <submittedName>
        <fullName evidence="5">sn-glycerol-3-phosphate ABC transporter ATP-binding protein UgpC</fullName>
    </submittedName>
</protein>
<dbReference type="InterPro" id="IPR012340">
    <property type="entry name" value="NA-bd_OB-fold"/>
</dbReference>
<evidence type="ECO:0000313" key="5">
    <source>
        <dbReference type="EMBL" id="RSL30999.1"/>
    </source>
</evidence>
<dbReference type="InterPro" id="IPR047641">
    <property type="entry name" value="ABC_transpr_MalK/UgpC-like"/>
</dbReference>
<dbReference type="NCBIfam" id="NF008653">
    <property type="entry name" value="PRK11650.1"/>
    <property type="match status" value="1"/>
</dbReference>